<evidence type="ECO:0000256" key="7">
    <source>
        <dbReference type="ARBA" id="ARBA00023235"/>
    </source>
</evidence>
<feature type="domain" description="Lycopene cyclase" evidence="9">
    <location>
        <begin position="13"/>
        <end position="94"/>
    </location>
</feature>
<organism evidence="10 11">
    <name type="scientific">Amycolatopsis magusensis</name>
    <dbReference type="NCBI Taxonomy" id="882444"/>
    <lineage>
        <taxon>Bacteria</taxon>
        <taxon>Bacillati</taxon>
        <taxon>Actinomycetota</taxon>
        <taxon>Actinomycetes</taxon>
        <taxon>Pseudonocardiales</taxon>
        <taxon>Pseudonocardiaceae</taxon>
        <taxon>Amycolatopsis</taxon>
    </lineage>
</organism>
<feature type="transmembrane region" description="Helical" evidence="8">
    <location>
        <begin position="6"/>
        <end position="24"/>
    </location>
</feature>
<comment type="subcellular location">
    <subcellularLocation>
        <location evidence="1">Membrane</location>
        <topology evidence="1">Multi-pass membrane protein</topology>
    </subcellularLocation>
</comment>
<protein>
    <submittedName>
        <fullName evidence="10">Lycopene cyclase domain-containing protein</fullName>
    </submittedName>
</protein>
<gene>
    <name evidence="10" type="ORF">JOM49_004925</name>
</gene>
<evidence type="ECO:0000256" key="8">
    <source>
        <dbReference type="SAM" id="Phobius"/>
    </source>
</evidence>
<dbReference type="InterPro" id="IPR017825">
    <property type="entry name" value="Lycopene_cyclase_dom"/>
</dbReference>
<comment type="pathway">
    <text evidence="2">Carotenoid biosynthesis.</text>
</comment>
<comment type="caution">
    <text evidence="10">The sequence shown here is derived from an EMBL/GenBank/DDBJ whole genome shotgun (WGS) entry which is preliminary data.</text>
</comment>
<feature type="transmembrane region" description="Helical" evidence="8">
    <location>
        <begin position="80"/>
        <end position="103"/>
    </location>
</feature>
<proteinExistence type="predicted"/>
<evidence type="ECO:0000256" key="5">
    <source>
        <dbReference type="ARBA" id="ARBA00022989"/>
    </source>
</evidence>
<keyword evidence="11" id="KW-1185">Reference proteome</keyword>
<keyword evidence="5 8" id="KW-1133">Transmembrane helix</keyword>
<dbReference type="Proteomes" id="UP000741013">
    <property type="component" value="Unassembled WGS sequence"/>
</dbReference>
<dbReference type="NCBIfam" id="TIGR03462">
    <property type="entry name" value="CarR_dom_SF"/>
    <property type="match status" value="1"/>
</dbReference>
<evidence type="ECO:0000259" key="9">
    <source>
        <dbReference type="Pfam" id="PF18916"/>
    </source>
</evidence>
<feature type="transmembrane region" description="Helical" evidence="8">
    <location>
        <begin position="36"/>
        <end position="60"/>
    </location>
</feature>
<evidence type="ECO:0000256" key="1">
    <source>
        <dbReference type="ARBA" id="ARBA00004141"/>
    </source>
</evidence>
<evidence type="ECO:0000256" key="4">
    <source>
        <dbReference type="ARBA" id="ARBA00022746"/>
    </source>
</evidence>
<evidence type="ECO:0000313" key="10">
    <source>
        <dbReference type="EMBL" id="MBP2183399.1"/>
    </source>
</evidence>
<name>A0ABS4PX28_9PSEU</name>
<keyword evidence="6 8" id="KW-0472">Membrane</keyword>
<sequence length="112" mass="12368">MNRFEYLAVLGACLLVTLPLEWLGRPVYRQPRRLAGAVLPVAAVFLVWDVIAIAGGVWGFNPEFVTGLLLPFSLPVEELLFFLVIPLCGLLTFEAVTATLAWARRRSRGGAR</sequence>
<evidence type="ECO:0000256" key="2">
    <source>
        <dbReference type="ARBA" id="ARBA00004829"/>
    </source>
</evidence>
<evidence type="ECO:0000256" key="3">
    <source>
        <dbReference type="ARBA" id="ARBA00022692"/>
    </source>
</evidence>
<dbReference type="EMBL" id="JAGGMS010000001">
    <property type="protein sequence ID" value="MBP2183399.1"/>
    <property type="molecule type" value="Genomic_DNA"/>
</dbReference>
<keyword evidence="3 8" id="KW-0812">Transmembrane</keyword>
<keyword evidence="7" id="KW-0413">Isomerase</keyword>
<reference evidence="10 11" key="1">
    <citation type="submission" date="2021-03" db="EMBL/GenBank/DDBJ databases">
        <title>Sequencing the genomes of 1000 actinobacteria strains.</title>
        <authorList>
            <person name="Klenk H.-P."/>
        </authorList>
    </citation>
    <scope>NUCLEOTIDE SEQUENCE [LARGE SCALE GENOMIC DNA]</scope>
    <source>
        <strain evidence="10 11">DSM 45510</strain>
    </source>
</reference>
<evidence type="ECO:0000313" key="11">
    <source>
        <dbReference type="Proteomes" id="UP000741013"/>
    </source>
</evidence>
<dbReference type="Pfam" id="PF18916">
    <property type="entry name" value="Lycopene_cyc"/>
    <property type="match status" value="1"/>
</dbReference>
<evidence type="ECO:0000256" key="6">
    <source>
        <dbReference type="ARBA" id="ARBA00023136"/>
    </source>
</evidence>
<keyword evidence="4" id="KW-0125">Carotenoid biosynthesis</keyword>
<accession>A0ABS4PX28</accession>
<dbReference type="RefSeq" id="WP_209666576.1">
    <property type="nucleotide sequence ID" value="NZ_JAGGMS010000001.1"/>
</dbReference>